<dbReference type="InterPro" id="IPR015946">
    <property type="entry name" value="KH_dom-like_a/b"/>
</dbReference>
<organism evidence="1 2">
    <name type="scientific">Mesorhizobium sanjuanii</name>
    <dbReference type="NCBI Taxonomy" id="2037900"/>
    <lineage>
        <taxon>Bacteria</taxon>
        <taxon>Pseudomonadati</taxon>
        <taxon>Pseudomonadota</taxon>
        <taxon>Alphaproteobacteria</taxon>
        <taxon>Hyphomicrobiales</taxon>
        <taxon>Phyllobacteriaceae</taxon>
        <taxon>Mesorhizobium</taxon>
    </lineage>
</organism>
<dbReference type="AlphaFoldDB" id="A0A2A6FLD2"/>
<accession>A0A2A6FLD2</accession>
<dbReference type="InterPro" id="IPR052924">
    <property type="entry name" value="OsmC/Ohr_hydroprdx_reductase"/>
</dbReference>
<evidence type="ECO:0000313" key="1">
    <source>
        <dbReference type="EMBL" id="PDQ22545.1"/>
    </source>
</evidence>
<gene>
    <name evidence="1" type="ORF">CN311_02855</name>
</gene>
<evidence type="ECO:0000313" key="2">
    <source>
        <dbReference type="Proteomes" id="UP000219182"/>
    </source>
</evidence>
<dbReference type="PANTHER" id="PTHR35368:SF1">
    <property type="entry name" value="HYDROPEROXIDE REDUCTASE"/>
    <property type="match status" value="1"/>
</dbReference>
<dbReference type="Proteomes" id="UP000219182">
    <property type="component" value="Unassembled WGS sequence"/>
</dbReference>
<sequence>MRDGKPSTKLGCLFAQLREESLSGEPRVCLETMSGMTRQVEGLRSESRFGGLAMTIDEPVSFGGTGTAPNPAEVMLAALGASIEVTVRCYADFLGVQVRSIGVELSAEMNSQGFFGTGAGIRSGFPAISAVVKIVSDEEPDAFSELLEIAERCCPVLDNVKRPTQVTLSLDVVKPRENSVNLEQTV</sequence>
<dbReference type="Pfam" id="PF02566">
    <property type="entry name" value="OsmC"/>
    <property type="match status" value="1"/>
</dbReference>
<comment type="caution">
    <text evidence="1">The sequence shown here is derived from an EMBL/GenBank/DDBJ whole genome shotgun (WGS) entry which is preliminary data.</text>
</comment>
<name>A0A2A6FLD2_9HYPH</name>
<dbReference type="InterPro" id="IPR003718">
    <property type="entry name" value="OsmC/Ohr_fam"/>
</dbReference>
<dbReference type="Gene3D" id="3.30.300.20">
    <property type="match status" value="1"/>
</dbReference>
<dbReference type="PANTHER" id="PTHR35368">
    <property type="entry name" value="HYDROPEROXIDE REDUCTASE"/>
    <property type="match status" value="1"/>
</dbReference>
<keyword evidence="2" id="KW-1185">Reference proteome</keyword>
<dbReference type="InterPro" id="IPR036102">
    <property type="entry name" value="OsmC/Ohrsf"/>
</dbReference>
<protein>
    <recommendedName>
        <fullName evidence="3">Osmotically inducible protein OsmC</fullName>
    </recommendedName>
</protein>
<dbReference type="SUPFAM" id="SSF82784">
    <property type="entry name" value="OsmC-like"/>
    <property type="match status" value="1"/>
</dbReference>
<evidence type="ECO:0008006" key="3">
    <source>
        <dbReference type="Google" id="ProtNLM"/>
    </source>
</evidence>
<dbReference type="EMBL" id="NWQG01000013">
    <property type="protein sequence ID" value="PDQ22545.1"/>
    <property type="molecule type" value="Genomic_DNA"/>
</dbReference>
<reference evidence="1 2" key="1">
    <citation type="submission" date="2017-09" db="EMBL/GenBank/DDBJ databases">
        <title>Mesorhizobum sanjuanii sp. nov. isolated from nodules of Lotus tenuis in saline-alkaline lowlands of Flooding Pampa.</title>
        <authorList>
            <person name="Sannazzaro A.I."/>
            <person name="Torres Tejerizo G.A."/>
            <person name="Fontana F."/>
            <person name="Cumpa Velazquez L.M."/>
            <person name="Hansen L."/>
            <person name="Pistorio M."/>
            <person name="Estrella M.J."/>
        </authorList>
    </citation>
    <scope>NUCLEOTIDE SEQUENCE [LARGE SCALE GENOMIC DNA]</scope>
    <source>
        <strain evidence="1 2">BSA136</strain>
    </source>
</reference>
<proteinExistence type="predicted"/>